<sequence length="211" mass="24187">MPDGIKVAVFVEDIEEAGAWNASAIGYRAEIHVPQMTMDKLPEDLHNFEILSEEGKVAYQLLLNHFLHEVLHMFGAFHSDSGIMSGVIQLFDRSDNGFQLINALDDITAKIVSETLLDEIFNKSPSVIMSFDRESNSLYLSSDIEIVLVVFLKQTRYTKKFFYCYTSEFHCTAPGKSEWDAVFVQFLYGASIYYTQSSIYNNRVFDRFRGR</sequence>
<dbReference type="EMBL" id="GL379786">
    <property type="protein sequence ID" value="EGT30575.1"/>
    <property type="molecule type" value="Genomic_DNA"/>
</dbReference>
<gene>
    <name evidence="1" type="ORF">CAEBREN_25099</name>
</gene>
<reference evidence="2" key="1">
    <citation type="submission" date="2011-07" db="EMBL/GenBank/DDBJ databases">
        <authorList>
            <consortium name="Caenorhabditis brenneri Sequencing and Analysis Consortium"/>
            <person name="Wilson R.K."/>
        </authorList>
    </citation>
    <scope>NUCLEOTIDE SEQUENCE [LARGE SCALE GENOMIC DNA]</scope>
    <source>
        <strain evidence="2">PB2801</strain>
    </source>
</reference>
<dbReference type="HOGENOM" id="CLU_085841_0_0_1"/>
<dbReference type="OrthoDB" id="5819594at2759"/>
<organism evidence="2">
    <name type="scientific">Caenorhabditis brenneri</name>
    <name type="common">Nematode worm</name>
    <dbReference type="NCBI Taxonomy" id="135651"/>
    <lineage>
        <taxon>Eukaryota</taxon>
        <taxon>Metazoa</taxon>
        <taxon>Ecdysozoa</taxon>
        <taxon>Nematoda</taxon>
        <taxon>Chromadorea</taxon>
        <taxon>Rhabditida</taxon>
        <taxon>Rhabditina</taxon>
        <taxon>Rhabditomorpha</taxon>
        <taxon>Rhabditoidea</taxon>
        <taxon>Rhabditidae</taxon>
        <taxon>Peloderinae</taxon>
        <taxon>Caenorhabditis</taxon>
    </lineage>
</organism>
<dbReference type="eggNOG" id="ENOG502THTU">
    <property type="taxonomic scope" value="Eukaryota"/>
</dbReference>
<proteinExistence type="predicted"/>
<name>G0M740_CAEBE</name>
<dbReference type="InParanoid" id="G0M740"/>
<evidence type="ECO:0000313" key="2">
    <source>
        <dbReference type="Proteomes" id="UP000008068"/>
    </source>
</evidence>
<dbReference type="Proteomes" id="UP000008068">
    <property type="component" value="Unassembled WGS sequence"/>
</dbReference>
<keyword evidence="2" id="KW-1185">Reference proteome</keyword>
<dbReference type="AlphaFoldDB" id="G0M740"/>
<protein>
    <submittedName>
        <fullName evidence="1">Uncharacterized protein</fullName>
    </submittedName>
</protein>
<dbReference type="FunCoup" id="G0M740">
    <property type="interactions" value="1201"/>
</dbReference>
<accession>G0M740</accession>
<evidence type="ECO:0000313" key="1">
    <source>
        <dbReference type="EMBL" id="EGT30575.1"/>
    </source>
</evidence>
<dbReference type="OMA" id="FGAFHSD"/>